<gene>
    <name evidence="2" type="ORF">H072_9303</name>
</gene>
<dbReference type="EMBL" id="AQGS01000759">
    <property type="protein sequence ID" value="EPS37066.1"/>
    <property type="molecule type" value="Genomic_DNA"/>
</dbReference>
<evidence type="ECO:0000256" key="1">
    <source>
        <dbReference type="SAM" id="SignalP"/>
    </source>
</evidence>
<reference evidence="3" key="2">
    <citation type="submission" date="2013-04" db="EMBL/GenBank/DDBJ databases">
        <title>Genomic mechanisms accounting for the adaptation to parasitism in nematode-trapping fungi.</title>
        <authorList>
            <person name="Ahren D.G."/>
        </authorList>
    </citation>
    <scope>NUCLEOTIDE SEQUENCE [LARGE SCALE GENOMIC DNA]</scope>
    <source>
        <strain evidence="3">CBS 200.50</strain>
    </source>
</reference>
<dbReference type="AlphaFoldDB" id="S8A7E3"/>
<keyword evidence="1" id="KW-0732">Signal</keyword>
<dbReference type="Proteomes" id="UP000015100">
    <property type="component" value="Unassembled WGS sequence"/>
</dbReference>
<dbReference type="HOGENOM" id="CLU_1315372_0_0_1"/>
<evidence type="ECO:0000313" key="3">
    <source>
        <dbReference type="Proteomes" id="UP000015100"/>
    </source>
</evidence>
<proteinExistence type="predicted"/>
<feature type="chain" id="PRO_5004560386" evidence="1">
    <location>
        <begin position="22"/>
        <end position="209"/>
    </location>
</feature>
<protein>
    <submittedName>
        <fullName evidence="2">Uncharacterized protein</fullName>
    </submittedName>
</protein>
<sequence length="209" mass="22160">MFFPIARTLALVLSVAQLATAQTTCTCECPRDACFSLLAGSAYYPDQATVDDCRSYVVTTTAGPPSTETETVYTTSTFTGKDTVTVTIFDGPTATTTKAEVTITETTTVLTPNKRFIKAKRQVNTRTIPSYASGICTDGPNYARACGCIILGATSTIVTTDNTSTVTETVTGTITDAIIDREEVFTTVPGTNWVTTFSGTTTITETVNS</sequence>
<accession>S8A7E3</accession>
<feature type="signal peptide" evidence="1">
    <location>
        <begin position="1"/>
        <end position="21"/>
    </location>
</feature>
<organism evidence="2 3">
    <name type="scientific">Dactylellina haptotyla (strain CBS 200.50)</name>
    <name type="common">Nematode-trapping fungus</name>
    <name type="synonym">Monacrosporium haptotylum</name>
    <dbReference type="NCBI Taxonomy" id="1284197"/>
    <lineage>
        <taxon>Eukaryota</taxon>
        <taxon>Fungi</taxon>
        <taxon>Dikarya</taxon>
        <taxon>Ascomycota</taxon>
        <taxon>Pezizomycotina</taxon>
        <taxon>Orbiliomycetes</taxon>
        <taxon>Orbiliales</taxon>
        <taxon>Orbiliaceae</taxon>
        <taxon>Dactylellina</taxon>
    </lineage>
</organism>
<reference evidence="2 3" key="1">
    <citation type="journal article" date="2013" name="PLoS Genet.">
        <title>Genomic mechanisms accounting for the adaptation to parasitism in nematode-trapping fungi.</title>
        <authorList>
            <person name="Meerupati T."/>
            <person name="Andersson K.M."/>
            <person name="Friman E."/>
            <person name="Kumar D."/>
            <person name="Tunlid A."/>
            <person name="Ahren D."/>
        </authorList>
    </citation>
    <scope>NUCLEOTIDE SEQUENCE [LARGE SCALE GENOMIC DNA]</scope>
    <source>
        <strain evidence="2 3">CBS 200.50</strain>
    </source>
</reference>
<keyword evidence="3" id="KW-1185">Reference proteome</keyword>
<name>S8A7E3_DACHA</name>
<comment type="caution">
    <text evidence="2">The sequence shown here is derived from an EMBL/GenBank/DDBJ whole genome shotgun (WGS) entry which is preliminary data.</text>
</comment>
<evidence type="ECO:0000313" key="2">
    <source>
        <dbReference type="EMBL" id="EPS37066.1"/>
    </source>
</evidence>